<dbReference type="OrthoDB" id="1688044at2759"/>
<dbReference type="InParanoid" id="C5LPF2"/>
<dbReference type="PRINTS" id="PR00369">
    <property type="entry name" value="FLAVODOXIN"/>
</dbReference>
<dbReference type="PANTHER" id="PTHR32154">
    <property type="entry name" value="PYRUVATE-FLAVODOXIN OXIDOREDUCTASE-RELATED"/>
    <property type="match status" value="1"/>
</dbReference>
<sequence>MGMAVTTSVRRKALKARVQELLLEGKDSPLSPELYTQLNEWVENFRNPSVCAALSKSLPPLLKAEASKDPAIQEILDVSDLIPKISNWIIGGDGWGYDIGYGGLDHVIASGQDLNVLVLDTECYANTGGQKSKATPIGAVAKFATKGHEVEKKNLAEMAMDYGTVYVASVSMGANYDQTLKAFSEAEDYDGCSVIVAYSPCIEHKNLDAMTHTMQHQATVAASGYFPIYRYNPMLKRMGKNPFVLDTKKLTMGVDAVLDNEMRFGALKKRDADLYKKYRSELDAWVRERYSKYQRWAALGQEDISNGVPLTLLYGTETGTTEALAYRVAELARQRGYAVKVMECDEMDVSELPENKNLMVLCATTGEGTTPRTALHFTAQLQLAAKDNSNAHLLDGVQYGVFALGDSSYHHFCTAAKRIDDIFAQMGGQRTVAIGLGNDQDEDKYETAFEDWMPSYWKSVNAPEPVDDGSVPDSQFEVRELDSDEVVVAPYERIMPPQTIQLGLKKNDRLTPGVILPATTRGIFVICASNWRMVRIFPIFLVMSSTSTP</sequence>
<feature type="domain" description="Flavodoxin-like" evidence="1">
    <location>
        <begin position="310"/>
        <end position="457"/>
    </location>
</feature>
<dbReference type="GeneID" id="9039897"/>
<accession>C5LPF2</accession>
<dbReference type="Gene3D" id="3.40.50.970">
    <property type="match status" value="1"/>
</dbReference>
<dbReference type="Pfam" id="PF02775">
    <property type="entry name" value="TPP_enzyme_C"/>
    <property type="match status" value="1"/>
</dbReference>
<dbReference type="PROSITE" id="PS00201">
    <property type="entry name" value="FLAVODOXIN"/>
    <property type="match status" value="1"/>
</dbReference>
<dbReference type="Pfam" id="PF00258">
    <property type="entry name" value="Flavodoxin_1"/>
    <property type="match status" value="1"/>
</dbReference>
<dbReference type="InterPro" id="IPR001226">
    <property type="entry name" value="Flavodoxin_CS"/>
</dbReference>
<evidence type="ECO:0000259" key="1">
    <source>
        <dbReference type="PROSITE" id="PS50902"/>
    </source>
</evidence>
<dbReference type="PANTHER" id="PTHR32154:SF0">
    <property type="entry name" value="PYRUVATE-FLAVODOXIN OXIDOREDUCTASE-RELATED"/>
    <property type="match status" value="1"/>
</dbReference>
<dbReference type="InterPro" id="IPR050722">
    <property type="entry name" value="Pyruvate:ferred/Flavod_OxRd"/>
</dbReference>
<dbReference type="SUPFAM" id="SSF52518">
    <property type="entry name" value="Thiamin diphosphate-binding fold (THDP-binding)"/>
    <property type="match status" value="1"/>
</dbReference>
<name>C5LPF2_PERM5</name>
<dbReference type="InterPro" id="IPR029061">
    <property type="entry name" value="THDP-binding"/>
</dbReference>
<gene>
    <name evidence="2" type="ORF">Pmar_PMAR027544</name>
</gene>
<dbReference type="InterPro" id="IPR011766">
    <property type="entry name" value="TPP_enzyme_TPP-bd"/>
</dbReference>
<dbReference type="GO" id="GO:0010181">
    <property type="term" value="F:FMN binding"/>
    <property type="evidence" value="ECO:0007669"/>
    <property type="project" value="InterPro"/>
</dbReference>
<organism evidence="3">
    <name type="scientific">Perkinsus marinus (strain ATCC 50983 / TXsc)</name>
    <dbReference type="NCBI Taxonomy" id="423536"/>
    <lineage>
        <taxon>Eukaryota</taxon>
        <taxon>Sar</taxon>
        <taxon>Alveolata</taxon>
        <taxon>Perkinsozoa</taxon>
        <taxon>Perkinsea</taxon>
        <taxon>Perkinsida</taxon>
        <taxon>Perkinsidae</taxon>
        <taxon>Perkinsus</taxon>
    </lineage>
</organism>
<protein>
    <submittedName>
        <fullName evidence="2">NADPH cytochrome P450, putative</fullName>
    </submittedName>
</protein>
<dbReference type="InterPro" id="IPR001094">
    <property type="entry name" value="Flavdoxin-like"/>
</dbReference>
<dbReference type="GO" id="GO:0030976">
    <property type="term" value="F:thiamine pyrophosphate binding"/>
    <property type="evidence" value="ECO:0007669"/>
    <property type="project" value="InterPro"/>
</dbReference>
<proteinExistence type="predicted"/>
<dbReference type="InterPro" id="IPR029039">
    <property type="entry name" value="Flavoprotein-like_sf"/>
</dbReference>
<dbReference type="EMBL" id="GG684111">
    <property type="protein sequence ID" value="EER01414.1"/>
    <property type="molecule type" value="Genomic_DNA"/>
</dbReference>
<reference evidence="2 3" key="1">
    <citation type="submission" date="2008-07" db="EMBL/GenBank/DDBJ databases">
        <authorList>
            <person name="El-Sayed N."/>
            <person name="Caler E."/>
            <person name="Inman J."/>
            <person name="Amedeo P."/>
            <person name="Hass B."/>
            <person name="Wortman J."/>
        </authorList>
    </citation>
    <scope>NUCLEOTIDE SEQUENCE [LARGE SCALE GENOMIC DNA]</scope>
    <source>
        <strain evidence="3">ATCC 50983 / TXsc</strain>
    </source>
</reference>
<dbReference type="RefSeq" id="XP_002768696.1">
    <property type="nucleotide sequence ID" value="XM_002768650.1"/>
</dbReference>
<dbReference type="AlphaFoldDB" id="C5LPF2"/>
<dbReference type="InterPro" id="IPR008254">
    <property type="entry name" value="Flavodoxin/NO_synth"/>
</dbReference>
<dbReference type="Gene3D" id="3.40.50.360">
    <property type="match status" value="1"/>
</dbReference>
<dbReference type="GO" id="GO:0006979">
    <property type="term" value="P:response to oxidative stress"/>
    <property type="evidence" value="ECO:0007669"/>
    <property type="project" value="TreeGrafter"/>
</dbReference>
<dbReference type="GO" id="GO:0003824">
    <property type="term" value="F:catalytic activity"/>
    <property type="evidence" value="ECO:0007669"/>
    <property type="project" value="InterPro"/>
</dbReference>
<evidence type="ECO:0000313" key="3">
    <source>
        <dbReference type="Proteomes" id="UP000007800"/>
    </source>
</evidence>
<keyword evidence="3" id="KW-1185">Reference proteome</keyword>
<dbReference type="SUPFAM" id="SSF52218">
    <property type="entry name" value="Flavoproteins"/>
    <property type="match status" value="1"/>
</dbReference>
<dbReference type="PROSITE" id="PS50902">
    <property type="entry name" value="FLAVODOXIN_LIKE"/>
    <property type="match status" value="1"/>
</dbReference>
<dbReference type="GO" id="GO:0009055">
    <property type="term" value="F:electron transfer activity"/>
    <property type="evidence" value="ECO:0007669"/>
    <property type="project" value="InterPro"/>
</dbReference>
<dbReference type="Proteomes" id="UP000007800">
    <property type="component" value="Unassembled WGS sequence"/>
</dbReference>
<evidence type="ECO:0000313" key="2">
    <source>
        <dbReference type="EMBL" id="EER01414.1"/>
    </source>
</evidence>